<protein>
    <submittedName>
        <fullName evidence="1">6-O-methylguanine DNA methyltransferase</fullName>
    </submittedName>
</protein>
<dbReference type="EMBL" id="WERX01000018">
    <property type="protein sequence ID" value="MDV7694525.1"/>
    <property type="molecule type" value="Genomic_DNA"/>
</dbReference>
<dbReference type="Gene3D" id="1.20.1660.10">
    <property type="entry name" value="Hypothetical protein (EF3068)"/>
    <property type="match status" value="1"/>
</dbReference>
<reference evidence="1" key="1">
    <citation type="submission" date="2019-10" db="EMBL/GenBank/DDBJ databases">
        <title>Malate fermentation in French cider.</title>
        <authorList>
            <person name="Cousin F.J."/>
            <person name="Medina Fernandez S."/>
            <person name="Misery B."/>
            <person name="Laplace J.-M."/>
            <person name="Cretenet M."/>
        </authorList>
    </citation>
    <scope>NUCLEOTIDE SEQUENCE</scope>
    <source>
        <strain evidence="1">UCMA15901</strain>
    </source>
</reference>
<dbReference type="PANTHER" id="PTHR34070:SF1">
    <property type="entry name" value="DNA ALKYLATION REPAIR PROTEIN"/>
    <property type="match status" value="1"/>
</dbReference>
<evidence type="ECO:0000313" key="2">
    <source>
        <dbReference type="Proteomes" id="UP001275867"/>
    </source>
</evidence>
<dbReference type="AlphaFoldDB" id="A0AAP5TBF8"/>
<accession>A0AAP5TBF8</accession>
<dbReference type="InterPro" id="IPR014825">
    <property type="entry name" value="DNA_alkylation"/>
</dbReference>
<dbReference type="Proteomes" id="UP001275867">
    <property type="component" value="Unassembled WGS sequence"/>
</dbReference>
<dbReference type="Gene3D" id="1.25.40.290">
    <property type="entry name" value="ARM repeat domains"/>
    <property type="match status" value="1"/>
</dbReference>
<comment type="caution">
    <text evidence="1">The sequence shown here is derived from an EMBL/GenBank/DDBJ whole genome shotgun (WGS) entry which is preliminary data.</text>
</comment>
<dbReference type="InterPro" id="IPR016024">
    <property type="entry name" value="ARM-type_fold"/>
</dbReference>
<proteinExistence type="predicted"/>
<dbReference type="PANTHER" id="PTHR34070">
    <property type="entry name" value="ARMADILLO-TYPE FOLD"/>
    <property type="match status" value="1"/>
</dbReference>
<dbReference type="Pfam" id="PF08713">
    <property type="entry name" value="DNA_alkylation"/>
    <property type="match status" value="1"/>
</dbReference>
<name>A0AAP5TBF8_9LACO</name>
<evidence type="ECO:0000313" key="1">
    <source>
        <dbReference type="EMBL" id="MDV7694525.1"/>
    </source>
</evidence>
<dbReference type="SUPFAM" id="SSF48371">
    <property type="entry name" value="ARM repeat"/>
    <property type="match status" value="1"/>
</dbReference>
<dbReference type="RefSeq" id="WP_317763142.1">
    <property type="nucleotide sequence ID" value="NZ_WERX01000018.1"/>
</dbReference>
<dbReference type="CDD" id="cd07064">
    <property type="entry name" value="AlkD_like_1"/>
    <property type="match status" value="1"/>
</dbReference>
<gene>
    <name evidence="1" type="ORF">GA842_06475</name>
</gene>
<dbReference type="GO" id="GO:0008168">
    <property type="term" value="F:methyltransferase activity"/>
    <property type="evidence" value="ECO:0007669"/>
    <property type="project" value="UniProtKB-KW"/>
</dbReference>
<organism evidence="1 2">
    <name type="scientific">Pediococcus parvulus</name>
    <dbReference type="NCBI Taxonomy" id="54062"/>
    <lineage>
        <taxon>Bacteria</taxon>
        <taxon>Bacillati</taxon>
        <taxon>Bacillota</taxon>
        <taxon>Bacilli</taxon>
        <taxon>Lactobacillales</taxon>
        <taxon>Lactobacillaceae</taxon>
        <taxon>Pediococcus</taxon>
    </lineage>
</organism>
<sequence>MEKLQFQLIGDPEVAPAMARYMKNRFKFLGLKATERKEQSKPLLRSSSKVDVPTLHAWITELYNRDYREYQYVAIDLATKNIKKWQLADLKVFRKFVTQKSWWDSVDSWRTLFGKYIQLHPDEKVRVFEQFYQSTNIWERRVAINLQLMEKENTDTDMLTKAILADSETDEFFIQKAIGWSLRQYSKTNPEWVKQFLEAHKLGNLAVREAQKYL</sequence>
<keyword evidence="1" id="KW-0808">Transferase</keyword>
<dbReference type="GO" id="GO:0032259">
    <property type="term" value="P:methylation"/>
    <property type="evidence" value="ECO:0007669"/>
    <property type="project" value="UniProtKB-KW"/>
</dbReference>
<keyword evidence="1" id="KW-0489">Methyltransferase</keyword>